<evidence type="ECO:0000256" key="2">
    <source>
        <dbReference type="ARBA" id="ARBA00022692"/>
    </source>
</evidence>
<comment type="subcellular location">
    <subcellularLocation>
        <location evidence="5">Cell membrane</location>
        <topology evidence="5">Multi-pass membrane protein</topology>
    </subcellularLocation>
    <subcellularLocation>
        <location evidence="1">Membrane</location>
        <topology evidence="1">Multi-pass membrane protein</topology>
    </subcellularLocation>
</comment>
<dbReference type="AlphaFoldDB" id="E3HZG7"/>
<dbReference type="EMBL" id="CP002292">
    <property type="protein sequence ID" value="ADP71002.1"/>
    <property type="molecule type" value="Genomic_DNA"/>
</dbReference>
<reference evidence="7" key="1">
    <citation type="journal article" date="2011" name="J. Bacteriol.">
        <title>Genome sequences of eight morphologically diverse alphaproteobacteria.</title>
        <authorList>
            <consortium name="US DOE Joint Genome Institute"/>
            <person name="Brown P.J."/>
            <person name="Kysela D.T."/>
            <person name="Buechlein A."/>
            <person name="Hemmerich C."/>
            <person name="Brun Y.V."/>
        </authorList>
    </citation>
    <scope>NUCLEOTIDE SEQUENCE [LARGE SCALE GENOMIC DNA]</scope>
    <source>
        <strain evidence="7">ATCC 17100 / ATH 3.1.1 / DSM 162 / LMG 4299</strain>
    </source>
</reference>
<dbReference type="RefSeq" id="WP_013419398.1">
    <property type="nucleotide sequence ID" value="NC_014664.1"/>
</dbReference>
<feature type="transmembrane region" description="Helical" evidence="5">
    <location>
        <begin position="106"/>
        <end position="125"/>
    </location>
</feature>
<feature type="transmembrane region" description="Helical" evidence="5">
    <location>
        <begin position="182"/>
        <end position="204"/>
    </location>
</feature>
<feature type="transmembrane region" description="Helical" evidence="5">
    <location>
        <begin position="52"/>
        <end position="71"/>
    </location>
</feature>
<dbReference type="InterPro" id="IPR002781">
    <property type="entry name" value="TM_pro_TauE-like"/>
</dbReference>
<feature type="transmembrane region" description="Helical" evidence="5">
    <location>
        <begin position="152"/>
        <end position="176"/>
    </location>
</feature>
<feature type="transmembrane region" description="Helical" evidence="5">
    <location>
        <begin position="7"/>
        <end position="32"/>
    </location>
</feature>
<proteinExistence type="inferred from homology"/>
<dbReference type="eggNOG" id="COG0730">
    <property type="taxonomic scope" value="Bacteria"/>
</dbReference>
<comment type="similarity">
    <text evidence="5">Belongs to the 4-toluene sulfonate uptake permease (TSUP) (TC 2.A.102) family.</text>
</comment>
<dbReference type="Proteomes" id="UP000001399">
    <property type="component" value="Chromosome"/>
</dbReference>
<accession>E3HZG7</accession>
<name>E3HZG7_RHOVT</name>
<evidence type="ECO:0000256" key="3">
    <source>
        <dbReference type="ARBA" id="ARBA00022989"/>
    </source>
</evidence>
<feature type="transmembrane region" description="Helical" evidence="5">
    <location>
        <begin position="78"/>
        <end position="100"/>
    </location>
</feature>
<evidence type="ECO:0000313" key="7">
    <source>
        <dbReference type="Proteomes" id="UP000001399"/>
    </source>
</evidence>
<keyword evidence="4 5" id="KW-0472">Membrane</keyword>
<dbReference type="KEGG" id="rva:Rvan_1755"/>
<dbReference type="Pfam" id="PF01925">
    <property type="entry name" value="TauE"/>
    <property type="match status" value="1"/>
</dbReference>
<dbReference type="PANTHER" id="PTHR43483:SF3">
    <property type="entry name" value="MEMBRANE TRANSPORTER PROTEIN HI_0806-RELATED"/>
    <property type="match status" value="1"/>
</dbReference>
<keyword evidence="7" id="KW-1185">Reference proteome</keyword>
<feature type="transmembrane region" description="Helical" evidence="5">
    <location>
        <begin position="248"/>
        <end position="266"/>
    </location>
</feature>
<dbReference type="GO" id="GO:0005886">
    <property type="term" value="C:plasma membrane"/>
    <property type="evidence" value="ECO:0007669"/>
    <property type="project" value="UniProtKB-SubCell"/>
</dbReference>
<protein>
    <recommendedName>
        <fullName evidence="5">Probable membrane transporter protein</fullName>
    </recommendedName>
</protein>
<organism evidence="6 7">
    <name type="scientific">Rhodomicrobium vannielii (strain ATCC 17100 / DSM 162 / LMG 4299 / NCIMB 10020 / ATH 3.1.1)</name>
    <dbReference type="NCBI Taxonomy" id="648757"/>
    <lineage>
        <taxon>Bacteria</taxon>
        <taxon>Pseudomonadati</taxon>
        <taxon>Pseudomonadota</taxon>
        <taxon>Alphaproteobacteria</taxon>
        <taxon>Hyphomicrobiales</taxon>
        <taxon>Hyphomicrobiaceae</taxon>
        <taxon>Rhodomicrobium</taxon>
    </lineage>
</organism>
<keyword evidence="5" id="KW-1003">Cell membrane</keyword>
<evidence type="ECO:0000256" key="5">
    <source>
        <dbReference type="RuleBase" id="RU363041"/>
    </source>
</evidence>
<feature type="transmembrane region" description="Helical" evidence="5">
    <location>
        <begin position="216"/>
        <end position="236"/>
    </location>
</feature>
<sequence length="307" mass="31059">MTPVDWLLLAAVGCISGLSAGLLGIGGGLVVVPSLIYGLPLLGIFGPDVPRIATATSLALVIPTALASAQAHAAKGAVCLRCAVLLAPALITGAFLATMLAPFLDARMIVAVFVLYAIVFTWGVLRPERAKQAAALDRLGAKRLAETALKSVSGGALAALLGFGGAFFCVPILSRFVSMKKAIGTASALGLPLAAAGVAGYLLAPSPEGCSTACAGAIFMPAVGAIGVASVLTAPVGARLAHSLPVTLLKRVFAVLLLLTAASLTLKITPAIPRPAPYLKALLLRLAEPVCRDRVGAKLSLRGLHRP</sequence>
<dbReference type="PANTHER" id="PTHR43483">
    <property type="entry name" value="MEMBRANE TRANSPORTER PROTEIN HI_0806-RELATED"/>
    <property type="match status" value="1"/>
</dbReference>
<keyword evidence="2 5" id="KW-0812">Transmembrane</keyword>
<dbReference type="HOGENOM" id="CLU_045498_6_0_5"/>
<evidence type="ECO:0000256" key="4">
    <source>
        <dbReference type="ARBA" id="ARBA00023136"/>
    </source>
</evidence>
<gene>
    <name evidence="6" type="ordered locus">Rvan_1755</name>
</gene>
<dbReference type="OrthoDB" id="457670at2"/>
<evidence type="ECO:0000256" key="1">
    <source>
        <dbReference type="ARBA" id="ARBA00004141"/>
    </source>
</evidence>
<evidence type="ECO:0000313" key="6">
    <source>
        <dbReference type="EMBL" id="ADP71002.1"/>
    </source>
</evidence>
<dbReference type="STRING" id="648757.Rvan_1755"/>
<keyword evidence="3 5" id="KW-1133">Transmembrane helix</keyword>